<accession>A0A2W4CS52</accession>
<comment type="caution">
    <text evidence="1">The sequence shown here is derived from an EMBL/GenBank/DDBJ whole genome shotgun (WGS) entry which is preliminary data.</text>
</comment>
<dbReference type="RefSeq" id="WP_111163930.1">
    <property type="nucleotide sequence ID" value="NZ_PCDP01000074.1"/>
</dbReference>
<protein>
    <submittedName>
        <fullName evidence="1">Uncharacterized protein</fullName>
    </submittedName>
</protein>
<reference evidence="1 2" key="1">
    <citation type="journal article" date="2018" name="Sci. Rep.">
        <title>Rhizobium tumorigenes sp. nov., a novel plant tumorigenic bacterium isolated from cane gall tumors on thornless blackberry.</title>
        <authorList>
            <person name="Kuzmanovi N."/>
            <person name="Smalla K."/>
            <person name="Gronow S."/>
            <person name="PuBawska J."/>
        </authorList>
    </citation>
    <scope>NUCLEOTIDE SEQUENCE [LARGE SCALE GENOMIC DNA]</scope>
    <source>
        <strain evidence="1 2">CCBAU 85046</strain>
    </source>
</reference>
<organism evidence="1 2">
    <name type="scientific">Rhizobium tubonense</name>
    <dbReference type="NCBI Taxonomy" id="484088"/>
    <lineage>
        <taxon>Bacteria</taxon>
        <taxon>Pseudomonadati</taxon>
        <taxon>Pseudomonadota</taxon>
        <taxon>Alphaproteobacteria</taxon>
        <taxon>Hyphomicrobiales</taxon>
        <taxon>Rhizobiaceae</taxon>
        <taxon>Rhizobium/Agrobacterium group</taxon>
        <taxon>Rhizobium</taxon>
    </lineage>
</organism>
<dbReference type="AlphaFoldDB" id="A0A2W4CS52"/>
<evidence type="ECO:0000313" key="2">
    <source>
        <dbReference type="Proteomes" id="UP000248925"/>
    </source>
</evidence>
<sequence>MTQIGPVYPPKPFEQWAGKVLMRLRAITAPRWEHPPIAPIREAGAELPDGSISIEELKARGKALQVRLDAARALLQAYEL</sequence>
<proteinExistence type="predicted"/>
<gene>
    <name evidence="1" type="ORF">CPY51_29465</name>
</gene>
<dbReference type="Proteomes" id="UP000248925">
    <property type="component" value="Unassembled WGS sequence"/>
</dbReference>
<keyword evidence="2" id="KW-1185">Reference proteome</keyword>
<name>A0A2W4CS52_9HYPH</name>
<evidence type="ECO:0000313" key="1">
    <source>
        <dbReference type="EMBL" id="PZM08244.1"/>
    </source>
</evidence>
<dbReference type="EMBL" id="PCDP01000074">
    <property type="protein sequence ID" value="PZM08244.1"/>
    <property type="molecule type" value="Genomic_DNA"/>
</dbReference>